<proteinExistence type="predicted"/>
<evidence type="ECO:0000313" key="1">
    <source>
        <dbReference type="EMBL" id="KAI9381680.1"/>
    </source>
</evidence>
<dbReference type="EMBL" id="CM009303">
    <property type="protein sequence ID" value="KAI9381680.1"/>
    <property type="molecule type" value="Genomic_DNA"/>
</dbReference>
<comment type="caution">
    <text evidence="1">The sequence shown here is derived from an EMBL/GenBank/DDBJ whole genome shotgun (WGS) entry which is preliminary data.</text>
</comment>
<protein>
    <submittedName>
        <fullName evidence="1">Uncharacterized protein</fullName>
    </submittedName>
</protein>
<evidence type="ECO:0000313" key="2">
    <source>
        <dbReference type="Proteomes" id="UP000006729"/>
    </source>
</evidence>
<organism evidence="1 2">
    <name type="scientific">Populus trichocarpa</name>
    <name type="common">Western balsam poplar</name>
    <name type="synonym">Populus balsamifera subsp. trichocarpa</name>
    <dbReference type="NCBI Taxonomy" id="3694"/>
    <lineage>
        <taxon>Eukaryota</taxon>
        <taxon>Viridiplantae</taxon>
        <taxon>Streptophyta</taxon>
        <taxon>Embryophyta</taxon>
        <taxon>Tracheophyta</taxon>
        <taxon>Spermatophyta</taxon>
        <taxon>Magnoliopsida</taxon>
        <taxon>eudicotyledons</taxon>
        <taxon>Gunneridae</taxon>
        <taxon>Pentapetalae</taxon>
        <taxon>rosids</taxon>
        <taxon>fabids</taxon>
        <taxon>Malpighiales</taxon>
        <taxon>Salicaceae</taxon>
        <taxon>Saliceae</taxon>
        <taxon>Populus</taxon>
    </lineage>
</organism>
<sequence length="73" mass="8517">MGGHWDFFSSTRANVTEQRAEDNKEEGWPREETKERGLVRWTLADWLWQSANDGFLVLSRLVHHLIEASLCCV</sequence>
<dbReference type="Proteomes" id="UP000006729">
    <property type="component" value="Chromosome 14"/>
</dbReference>
<reference evidence="1 2" key="1">
    <citation type="journal article" date="2006" name="Science">
        <title>The genome of black cottonwood, Populus trichocarpa (Torr. &amp; Gray).</title>
        <authorList>
            <person name="Tuskan G.A."/>
            <person name="Difazio S."/>
            <person name="Jansson S."/>
            <person name="Bohlmann J."/>
            <person name="Grigoriev I."/>
            <person name="Hellsten U."/>
            <person name="Putnam N."/>
            <person name="Ralph S."/>
            <person name="Rombauts S."/>
            <person name="Salamov A."/>
            <person name="Schein J."/>
            <person name="Sterck L."/>
            <person name="Aerts A."/>
            <person name="Bhalerao R.R."/>
            <person name="Bhalerao R.P."/>
            <person name="Blaudez D."/>
            <person name="Boerjan W."/>
            <person name="Brun A."/>
            <person name="Brunner A."/>
            <person name="Busov V."/>
            <person name="Campbell M."/>
            <person name="Carlson J."/>
            <person name="Chalot M."/>
            <person name="Chapman J."/>
            <person name="Chen G.L."/>
            <person name="Cooper D."/>
            <person name="Coutinho P.M."/>
            <person name="Couturier J."/>
            <person name="Covert S."/>
            <person name="Cronk Q."/>
            <person name="Cunningham R."/>
            <person name="Davis J."/>
            <person name="Degroeve S."/>
            <person name="Dejardin A."/>
            <person name="Depamphilis C."/>
            <person name="Detter J."/>
            <person name="Dirks B."/>
            <person name="Dubchak I."/>
            <person name="Duplessis S."/>
            <person name="Ehlting J."/>
            <person name="Ellis B."/>
            <person name="Gendler K."/>
            <person name="Goodstein D."/>
            <person name="Gribskov M."/>
            <person name="Grimwood J."/>
            <person name="Groover A."/>
            <person name="Gunter L."/>
            <person name="Hamberger B."/>
            <person name="Heinze B."/>
            <person name="Helariutta Y."/>
            <person name="Henrissat B."/>
            <person name="Holligan D."/>
            <person name="Holt R."/>
            <person name="Huang W."/>
            <person name="Islam-Faridi N."/>
            <person name="Jones S."/>
            <person name="Jones-Rhoades M."/>
            <person name="Jorgensen R."/>
            <person name="Joshi C."/>
            <person name="Kangasjarvi J."/>
            <person name="Karlsson J."/>
            <person name="Kelleher C."/>
            <person name="Kirkpatrick R."/>
            <person name="Kirst M."/>
            <person name="Kohler A."/>
            <person name="Kalluri U."/>
            <person name="Larimer F."/>
            <person name="Leebens-Mack J."/>
            <person name="Leple J.C."/>
            <person name="Locascio P."/>
            <person name="Lou Y."/>
            <person name="Lucas S."/>
            <person name="Martin F."/>
            <person name="Montanini B."/>
            <person name="Napoli C."/>
            <person name="Nelson D.R."/>
            <person name="Nelson C."/>
            <person name="Nieminen K."/>
            <person name="Nilsson O."/>
            <person name="Pereda V."/>
            <person name="Peter G."/>
            <person name="Philippe R."/>
            <person name="Pilate G."/>
            <person name="Poliakov A."/>
            <person name="Razumovskaya J."/>
            <person name="Richardson P."/>
            <person name="Rinaldi C."/>
            <person name="Ritland K."/>
            <person name="Rouze P."/>
            <person name="Ryaboy D."/>
            <person name="Schmutz J."/>
            <person name="Schrader J."/>
            <person name="Segerman B."/>
            <person name="Shin H."/>
            <person name="Siddiqui A."/>
            <person name="Sterky F."/>
            <person name="Terry A."/>
            <person name="Tsai C.J."/>
            <person name="Uberbacher E."/>
            <person name="Unneberg P."/>
            <person name="Vahala J."/>
            <person name="Wall K."/>
            <person name="Wessler S."/>
            <person name="Yang G."/>
            <person name="Yin T."/>
            <person name="Douglas C."/>
            <person name="Marra M."/>
            <person name="Sandberg G."/>
            <person name="Van de Peer Y."/>
            <person name="Rokhsar D."/>
        </authorList>
    </citation>
    <scope>NUCLEOTIDE SEQUENCE [LARGE SCALE GENOMIC DNA]</scope>
    <source>
        <strain evidence="2">cv. Nisqually</strain>
    </source>
</reference>
<name>A0ACC0RWL8_POPTR</name>
<accession>A0ACC0RWL8</accession>
<keyword evidence="2" id="KW-1185">Reference proteome</keyword>
<gene>
    <name evidence="1" type="ORF">POPTR_014G003683v4</name>
</gene>